<evidence type="ECO:0000313" key="10">
    <source>
        <dbReference type="EMBL" id="KAJ8511890.1"/>
    </source>
</evidence>
<dbReference type="InterPro" id="IPR012334">
    <property type="entry name" value="Pectin_lyas_fold"/>
</dbReference>
<dbReference type="InterPro" id="IPR011050">
    <property type="entry name" value="Pectin_lyase_fold/virulence"/>
</dbReference>
<organism evidence="10 11">
    <name type="scientific">Ensete ventricosum</name>
    <name type="common">Abyssinian banana</name>
    <name type="synonym">Musa ensete</name>
    <dbReference type="NCBI Taxonomy" id="4639"/>
    <lineage>
        <taxon>Eukaryota</taxon>
        <taxon>Viridiplantae</taxon>
        <taxon>Streptophyta</taxon>
        <taxon>Embryophyta</taxon>
        <taxon>Tracheophyta</taxon>
        <taxon>Spermatophyta</taxon>
        <taxon>Magnoliopsida</taxon>
        <taxon>Liliopsida</taxon>
        <taxon>Zingiberales</taxon>
        <taxon>Musaceae</taxon>
        <taxon>Ensete</taxon>
    </lineage>
</organism>
<dbReference type="Proteomes" id="UP001222027">
    <property type="component" value="Unassembled WGS sequence"/>
</dbReference>
<dbReference type="InterPro" id="IPR045032">
    <property type="entry name" value="PEL"/>
</dbReference>
<evidence type="ECO:0000259" key="9">
    <source>
        <dbReference type="SMART" id="SM00656"/>
    </source>
</evidence>
<dbReference type="SUPFAM" id="SSF51126">
    <property type="entry name" value="Pectin lyase-like"/>
    <property type="match status" value="1"/>
</dbReference>
<keyword evidence="11" id="KW-1185">Reference proteome</keyword>
<proteinExistence type="inferred from homology"/>
<gene>
    <name evidence="10" type="ORF">OPV22_002324</name>
</gene>
<evidence type="ECO:0000256" key="6">
    <source>
        <dbReference type="ARBA" id="ARBA00022837"/>
    </source>
</evidence>
<evidence type="ECO:0000256" key="5">
    <source>
        <dbReference type="ARBA" id="ARBA00022729"/>
    </source>
</evidence>
<keyword evidence="4 8" id="KW-0479">Metal-binding</keyword>
<dbReference type="GO" id="GO:0030570">
    <property type="term" value="F:pectate lyase activity"/>
    <property type="evidence" value="ECO:0007669"/>
    <property type="project" value="UniProtKB-EC"/>
</dbReference>
<keyword evidence="7 8" id="KW-0456">Lyase</keyword>
<evidence type="ECO:0000256" key="7">
    <source>
        <dbReference type="ARBA" id="ARBA00023239"/>
    </source>
</evidence>
<dbReference type="InterPro" id="IPR002022">
    <property type="entry name" value="Pec_lyase"/>
</dbReference>
<dbReference type="Pfam" id="PF00544">
    <property type="entry name" value="Pectate_lyase_4"/>
    <property type="match status" value="1"/>
</dbReference>
<sequence length="399" mass="43114">MAMAVRSLRSYSLLVLGLWVLLPGGMGWSGETVSGASAAGKEVVVGAMDDPELVASEVRMLIKNSTARRALGYLSCSTGNPIDDCWRCDPEWHLNRKRLADCGIGFGRNAIGGRDGRFYVVTDSGDDDPVNPRPGTLRFKTIDGRGADVHVANGACITIQFVTNIIIHGLHIHDCKPTGNAMVRSSPSHYGWRTMADGDGVSIFGASHIWVDHNSLSNCADGLIDAIMGSTAITISNNYFTHHNEVILLGHSDSYARDRAMQVTIAYNHFGEGLIQRMPRCRHGYFHVVNNDYIHWEMYAIGGSADPTINSQGNRYLAPTNPFAKEVTKRVDTESSVWKSWNWRSEGDLLLNGAYFTTSGGGASGSYAKASSLGAKSSSMVGSITSDAGALRCRKGSQC</sequence>
<comment type="pathway">
    <text evidence="2 8">Glycan metabolism; pectin degradation; 2-dehydro-3-deoxy-D-gluconate from pectin: step 2/5.</text>
</comment>
<feature type="chain" id="PRO_5043101974" description="Pectate lyase" evidence="8">
    <location>
        <begin position="28"/>
        <end position="399"/>
    </location>
</feature>
<evidence type="ECO:0000313" key="11">
    <source>
        <dbReference type="Proteomes" id="UP001222027"/>
    </source>
</evidence>
<evidence type="ECO:0000256" key="3">
    <source>
        <dbReference type="ARBA" id="ARBA00012272"/>
    </source>
</evidence>
<comment type="catalytic activity">
    <reaction evidence="1 8">
        <text>Eliminative cleavage of (1-&gt;4)-alpha-D-galacturonan to give oligosaccharides with 4-deoxy-alpha-D-galact-4-enuronosyl groups at their non-reducing ends.</text>
        <dbReference type="EC" id="4.2.2.2"/>
    </reaction>
</comment>
<comment type="similarity">
    <text evidence="8">Belongs to the polysaccharide lyase 1 family.</text>
</comment>
<dbReference type="InterPro" id="IPR018082">
    <property type="entry name" value="AmbAllergen"/>
</dbReference>
<dbReference type="PANTHER" id="PTHR31683">
    <property type="entry name" value="PECTATE LYASE 18-RELATED"/>
    <property type="match status" value="1"/>
</dbReference>
<keyword evidence="5 8" id="KW-0732">Signal</keyword>
<dbReference type="Gene3D" id="2.160.20.10">
    <property type="entry name" value="Single-stranded right-handed beta-helix, Pectin lyase-like"/>
    <property type="match status" value="1"/>
</dbReference>
<dbReference type="AlphaFoldDB" id="A0AAV8RXJ6"/>
<evidence type="ECO:0000256" key="2">
    <source>
        <dbReference type="ARBA" id="ARBA00005220"/>
    </source>
</evidence>
<reference evidence="10 11" key="1">
    <citation type="submission" date="2022-12" db="EMBL/GenBank/DDBJ databases">
        <title>Chromosome-scale assembly of the Ensete ventricosum genome.</title>
        <authorList>
            <person name="Dussert Y."/>
            <person name="Stocks J."/>
            <person name="Wendawek A."/>
            <person name="Woldeyes F."/>
            <person name="Nichols R.A."/>
            <person name="Borrell J.S."/>
        </authorList>
    </citation>
    <scope>NUCLEOTIDE SEQUENCE [LARGE SCALE GENOMIC DNA]</scope>
    <source>
        <strain evidence="11">cv. Maze</strain>
        <tissue evidence="10">Seeds</tissue>
    </source>
</reference>
<evidence type="ECO:0000256" key="8">
    <source>
        <dbReference type="RuleBase" id="RU361123"/>
    </source>
</evidence>
<dbReference type="EC" id="4.2.2.2" evidence="3 8"/>
<feature type="signal peptide" evidence="8">
    <location>
        <begin position="1"/>
        <end position="27"/>
    </location>
</feature>
<dbReference type="PANTHER" id="PTHR31683:SF205">
    <property type="entry name" value="PECTATE LYASE"/>
    <property type="match status" value="1"/>
</dbReference>
<keyword evidence="6 8" id="KW-0106">Calcium</keyword>
<protein>
    <recommendedName>
        <fullName evidence="3 8">Pectate lyase</fullName>
        <ecNumber evidence="3 8">4.2.2.2</ecNumber>
    </recommendedName>
</protein>
<accession>A0AAV8RXJ6</accession>
<comment type="cofactor">
    <cofactor evidence="8">
        <name>Ca(2+)</name>
        <dbReference type="ChEBI" id="CHEBI:29108"/>
    </cofactor>
    <text evidence="8">Binds 1 Ca(2+) ion. Required for its activity.</text>
</comment>
<comment type="caution">
    <text evidence="10">The sequence shown here is derived from an EMBL/GenBank/DDBJ whole genome shotgun (WGS) entry which is preliminary data.</text>
</comment>
<dbReference type="GO" id="GO:0046872">
    <property type="term" value="F:metal ion binding"/>
    <property type="evidence" value="ECO:0007669"/>
    <property type="project" value="UniProtKB-KW"/>
</dbReference>
<evidence type="ECO:0000256" key="1">
    <source>
        <dbReference type="ARBA" id="ARBA00000695"/>
    </source>
</evidence>
<dbReference type="SMART" id="SM00656">
    <property type="entry name" value="Amb_all"/>
    <property type="match status" value="1"/>
</dbReference>
<dbReference type="PRINTS" id="PR00807">
    <property type="entry name" value="AMBALLERGEN"/>
</dbReference>
<evidence type="ECO:0000256" key="4">
    <source>
        <dbReference type="ARBA" id="ARBA00022723"/>
    </source>
</evidence>
<dbReference type="EMBL" id="JAQQAF010000001">
    <property type="protein sequence ID" value="KAJ8511890.1"/>
    <property type="molecule type" value="Genomic_DNA"/>
</dbReference>
<feature type="domain" description="Pectate lyase" evidence="9">
    <location>
        <begin position="123"/>
        <end position="322"/>
    </location>
</feature>
<name>A0AAV8RXJ6_ENSVE</name>